<proteinExistence type="predicted"/>
<organism evidence="1 2">
    <name type="scientific">Bacillus toyonensis</name>
    <dbReference type="NCBI Taxonomy" id="155322"/>
    <lineage>
        <taxon>Bacteria</taxon>
        <taxon>Bacillati</taxon>
        <taxon>Bacillota</taxon>
        <taxon>Bacilli</taxon>
        <taxon>Bacillales</taxon>
        <taxon>Bacillaceae</taxon>
        <taxon>Bacillus</taxon>
        <taxon>Bacillus cereus group</taxon>
    </lineage>
</organism>
<comment type="caution">
    <text evidence="1">The sequence shown here is derived from an EMBL/GenBank/DDBJ whole genome shotgun (WGS) entry which is preliminary data.</text>
</comment>
<gene>
    <name evidence="1" type="ORF">COF40_24070</name>
</gene>
<accession>A0A2C4QJR8</accession>
<protein>
    <submittedName>
        <fullName evidence="1">Uncharacterized protein</fullName>
    </submittedName>
</protein>
<evidence type="ECO:0000313" key="1">
    <source>
        <dbReference type="EMBL" id="PHD64682.1"/>
    </source>
</evidence>
<dbReference type="EMBL" id="NUSQ01000134">
    <property type="protein sequence ID" value="PHD64682.1"/>
    <property type="molecule type" value="Genomic_DNA"/>
</dbReference>
<dbReference type="InterPro" id="IPR029063">
    <property type="entry name" value="SAM-dependent_MTases_sf"/>
</dbReference>
<sequence length="144" mass="16950">MLWGLFPRCFGTAPYTYRQFDVILDILSRSNYAEFNRLLNSDGLVVKIIPQSDYLKELRGILFDEPEKQVYSNVETLKRFNENFEIIHSSRLYYTQFLNNSAVQLLAKMTFLTWSTTEEKIKPLLERNSLEVTVDLQVLIGEKR</sequence>
<dbReference type="Proteomes" id="UP000225997">
    <property type="component" value="Unassembled WGS sequence"/>
</dbReference>
<evidence type="ECO:0000313" key="2">
    <source>
        <dbReference type="Proteomes" id="UP000225997"/>
    </source>
</evidence>
<dbReference type="AlphaFoldDB" id="A0A2C4QJR8"/>
<dbReference type="Gene3D" id="3.40.50.150">
    <property type="entry name" value="Vaccinia Virus protein VP39"/>
    <property type="match status" value="1"/>
</dbReference>
<reference evidence="1 2" key="1">
    <citation type="submission" date="2017-09" db="EMBL/GenBank/DDBJ databases">
        <title>Large-scale bioinformatics analysis of Bacillus genomes uncovers conserved roles of natural products in bacterial physiology.</title>
        <authorList>
            <consortium name="Agbiome Team Llc"/>
            <person name="Bleich R.M."/>
            <person name="Grubbs K.J."/>
            <person name="Santa Maria K.C."/>
            <person name="Allen S.E."/>
            <person name="Farag S."/>
            <person name="Shank E.A."/>
            <person name="Bowers A."/>
        </authorList>
    </citation>
    <scope>NUCLEOTIDE SEQUENCE [LARGE SCALE GENOMIC DNA]</scope>
    <source>
        <strain evidence="1 2">AFS044250</strain>
    </source>
</reference>
<name>A0A2C4QJR8_9BACI</name>